<dbReference type="InterPro" id="IPR036397">
    <property type="entry name" value="RNaseH_sf"/>
</dbReference>
<evidence type="ECO:0000259" key="1">
    <source>
        <dbReference type="Pfam" id="PF00929"/>
    </source>
</evidence>
<dbReference type="AlphaFoldDB" id="A0A383BUI9"/>
<dbReference type="InterPro" id="IPR012337">
    <property type="entry name" value="RNaseH-like_sf"/>
</dbReference>
<dbReference type="Gene3D" id="3.30.420.10">
    <property type="entry name" value="Ribonuclease H-like superfamily/Ribonuclease H"/>
    <property type="match status" value="1"/>
</dbReference>
<organism evidence="2">
    <name type="scientific">marine metagenome</name>
    <dbReference type="NCBI Taxonomy" id="408172"/>
    <lineage>
        <taxon>unclassified sequences</taxon>
        <taxon>metagenomes</taxon>
        <taxon>ecological metagenomes</taxon>
    </lineage>
</organism>
<sequence>MSIHNVEQFVSIDLETTGLKAGVDEIIEVGLVKFDLL</sequence>
<dbReference type="Pfam" id="PF00929">
    <property type="entry name" value="RNase_T"/>
    <property type="match status" value="1"/>
</dbReference>
<evidence type="ECO:0000313" key="2">
    <source>
        <dbReference type="EMBL" id="SVE23552.1"/>
    </source>
</evidence>
<accession>A0A383BUI9</accession>
<feature type="domain" description="Exonuclease" evidence="1">
    <location>
        <begin position="10"/>
        <end position="35"/>
    </location>
</feature>
<reference evidence="2" key="1">
    <citation type="submission" date="2018-05" db="EMBL/GenBank/DDBJ databases">
        <authorList>
            <person name="Lanie J.A."/>
            <person name="Ng W.-L."/>
            <person name="Kazmierczak K.M."/>
            <person name="Andrzejewski T.M."/>
            <person name="Davidsen T.M."/>
            <person name="Wayne K.J."/>
            <person name="Tettelin H."/>
            <person name="Glass J.I."/>
            <person name="Rusch D."/>
            <person name="Podicherti R."/>
            <person name="Tsui H.-C.T."/>
            <person name="Winkler M.E."/>
        </authorList>
    </citation>
    <scope>NUCLEOTIDE SEQUENCE</scope>
</reference>
<proteinExistence type="predicted"/>
<dbReference type="SUPFAM" id="SSF53098">
    <property type="entry name" value="Ribonuclease H-like"/>
    <property type="match status" value="1"/>
</dbReference>
<dbReference type="EMBL" id="UINC01203345">
    <property type="protein sequence ID" value="SVE23552.1"/>
    <property type="molecule type" value="Genomic_DNA"/>
</dbReference>
<protein>
    <recommendedName>
        <fullName evidence="1">Exonuclease domain-containing protein</fullName>
    </recommendedName>
</protein>
<dbReference type="InterPro" id="IPR013520">
    <property type="entry name" value="Ribonucl_H"/>
</dbReference>
<dbReference type="GO" id="GO:0003676">
    <property type="term" value="F:nucleic acid binding"/>
    <property type="evidence" value="ECO:0007669"/>
    <property type="project" value="InterPro"/>
</dbReference>
<gene>
    <name evidence="2" type="ORF">METZ01_LOCUS476406</name>
</gene>
<name>A0A383BUI9_9ZZZZ</name>
<feature type="non-terminal residue" evidence="2">
    <location>
        <position position="37"/>
    </location>
</feature>